<reference evidence="3" key="1">
    <citation type="submission" date="2016-03" db="EMBL/GenBank/DDBJ databases">
        <authorList>
            <person name="Devillers H."/>
        </authorList>
    </citation>
    <scope>NUCLEOTIDE SEQUENCE [LARGE SCALE GENOMIC DNA]</scope>
</reference>
<evidence type="ECO:0000313" key="2">
    <source>
        <dbReference type="EMBL" id="SCU79839.1"/>
    </source>
</evidence>
<evidence type="ECO:0000313" key="3">
    <source>
        <dbReference type="Proteomes" id="UP000190274"/>
    </source>
</evidence>
<dbReference type="AlphaFoldDB" id="A0A1G4ISP6"/>
<feature type="compositionally biased region" description="Basic residues" evidence="1">
    <location>
        <begin position="41"/>
        <end position="58"/>
    </location>
</feature>
<accession>A0A1G4ISP6</accession>
<feature type="region of interest" description="Disordered" evidence="1">
    <location>
        <begin position="41"/>
        <end position="80"/>
    </location>
</feature>
<proteinExistence type="predicted"/>
<protein>
    <submittedName>
        <fullName evidence="2">LADA_0B03466g1_1</fullName>
    </submittedName>
</protein>
<sequence>MVALVRYIPKSTLWLCPMFLIGSDLITNLYGGDKARSTVTRRVHHKTKQLVSSRRHKSERNQSMGQKSGEGILHHIREFD</sequence>
<evidence type="ECO:0000256" key="1">
    <source>
        <dbReference type="SAM" id="MobiDB-lite"/>
    </source>
</evidence>
<name>A0A1G4ISP6_9SACH</name>
<keyword evidence="3" id="KW-1185">Reference proteome</keyword>
<organism evidence="2 3">
    <name type="scientific">Lachancea dasiensis</name>
    <dbReference type="NCBI Taxonomy" id="1072105"/>
    <lineage>
        <taxon>Eukaryota</taxon>
        <taxon>Fungi</taxon>
        <taxon>Dikarya</taxon>
        <taxon>Ascomycota</taxon>
        <taxon>Saccharomycotina</taxon>
        <taxon>Saccharomycetes</taxon>
        <taxon>Saccharomycetales</taxon>
        <taxon>Saccharomycetaceae</taxon>
        <taxon>Lachancea</taxon>
    </lineage>
</organism>
<dbReference type="Proteomes" id="UP000190274">
    <property type="component" value="Chromosome B"/>
</dbReference>
<dbReference type="OrthoDB" id="4035709at2759"/>
<dbReference type="EMBL" id="LT598456">
    <property type="protein sequence ID" value="SCU79839.1"/>
    <property type="molecule type" value="Genomic_DNA"/>
</dbReference>
<gene>
    <name evidence="2" type="ORF">LADA_0B03466G</name>
</gene>